<comment type="cofactor">
    <cofactor evidence="1">
        <name>[4Fe-4S] cluster</name>
        <dbReference type="ChEBI" id="CHEBI:49883"/>
    </cofactor>
</comment>
<organism evidence="9 10">
    <name type="scientific">Clostridium intestinale DSM 6191</name>
    <dbReference type="NCBI Taxonomy" id="1121320"/>
    <lineage>
        <taxon>Bacteria</taxon>
        <taxon>Bacillati</taxon>
        <taxon>Bacillota</taxon>
        <taxon>Clostridia</taxon>
        <taxon>Eubacteriales</taxon>
        <taxon>Clostridiaceae</taxon>
        <taxon>Clostridium</taxon>
    </lineage>
</organism>
<dbReference type="AlphaFoldDB" id="A0A1M5VZA7"/>
<evidence type="ECO:0000256" key="4">
    <source>
        <dbReference type="ARBA" id="ARBA00022485"/>
    </source>
</evidence>
<dbReference type="InterPro" id="IPR017900">
    <property type="entry name" value="4Fe4S_Fe_S_CS"/>
</dbReference>
<dbReference type="InterPro" id="IPR017896">
    <property type="entry name" value="4Fe4S_Fe-S-bd"/>
</dbReference>
<evidence type="ECO:0000256" key="7">
    <source>
        <dbReference type="ARBA" id="ARBA00023014"/>
    </source>
</evidence>
<dbReference type="PANTHER" id="PTHR24960:SF79">
    <property type="entry name" value="PHOTOSYSTEM I IRON-SULFUR CENTER"/>
    <property type="match status" value="1"/>
</dbReference>
<evidence type="ECO:0000256" key="6">
    <source>
        <dbReference type="ARBA" id="ARBA00023004"/>
    </source>
</evidence>
<evidence type="ECO:0000256" key="2">
    <source>
        <dbReference type="ARBA" id="ARBA00003532"/>
    </source>
</evidence>
<evidence type="ECO:0000259" key="8">
    <source>
        <dbReference type="PROSITE" id="PS51379"/>
    </source>
</evidence>
<dbReference type="Pfam" id="PF12838">
    <property type="entry name" value="Fer4_7"/>
    <property type="match status" value="1"/>
</dbReference>
<sequence>MFKFMHSILKSKGNIKNDTSSCVYCGKCEKICPANAIKVTPNEGTWVIDNEVCVRCKRCVKTCPKQSLSLVKN</sequence>
<dbReference type="GO" id="GO:0046872">
    <property type="term" value="F:metal ion binding"/>
    <property type="evidence" value="ECO:0007669"/>
    <property type="project" value="UniProtKB-KW"/>
</dbReference>
<keyword evidence="7" id="KW-0411">Iron-sulfur</keyword>
<evidence type="ECO:0000313" key="10">
    <source>
        <dbReference type="Proteomes" id="UP000184241"/>
    </source>
</evidence>
<dbReference type="SUPFAM" id="SSF54862">
    <property type="entry name" value="4Fe-4S ferredoxins"/>
    <property type="match status" value="1"/>
</dbReference>
<evidence type="ECO:0000256" key="3">
    <source>
        <dbReference type="ARBA" id="ARBA00013529"/>
    </source>
</evidence>
<evidence type="ECO:0000313" key="9">
    <source>
        <dbReference type="EMBL" id="SHH80520.1"/>
    </source>
</evidence>
<dbReference type="Gene3D" id="3.30.70.20">
    <property type="match status" value="2"/>
</dbReference>
<evidence type="ECO:0000256" key="5">
    <source>
        <dbReference type="ARBA" id="ARBA00022723"/>
    </source>
</evidence>
<protein>
    <recommendedName>
        <fullName evidence="3">Ferredoxin</fullName>
    </recommendedName>
</protein>
<dbReference type="Proteomes" id="UP000184241">
    <property type="component" value="Unassembled WGS sequence"/>
</dbReference>
<keyword evidence="4" id="KW-0004">4Fe-4S</keyword>
<dbReference type="InterPro" id="IPR050157">
    <property type="entry name" value="PSI_iron-sulfur_center"/>
</dbReference>
<dbReference type="GO" id="GO:0051539">
    <property type="term" value="F:4 iron, 4 sulfur cluster binding"/>
    <property type="evidence" value="ECO:0007669"/>
    <property type="project" value="UniProtKB-KW"/>
</dbReference>
<dbReference type="PANTHER" id="PTHR24960">
    <property type="entry name" value="PHOTOSYSTEM I IRON-SULFUR CENTER-RELATED"/>
    <property type="match status" value="1"/>
</dbReference>
<proteinExistence type="predicted"/>
<keyword evidence="6" id="KW-0408">Iron</keyword>
<name>A0A1M5VZA7_9CLOT</name>
<keyword evidence="5" id="KW-0479">Metal-binding</keyword>
<dbReference type="EMBL" id="FQXU01000004">
    <property type="protein sequence ID" value="SHH80520.1"/>
    <property type="molecule type" value="Genomic_DNA"/>
</dbReference>
<dbReference type="RefSeq" id="WP_073017063.1">
    <property type="nucleotide sequence ID" value="NZ_FQXU01000004.1"/>
</dbReference>
<feature type="domain" description="4Fe-4S ferredoxin-type" evidence="8">
    <location>
        <begin position="13"/>
        <end position="42"/>
    </location>
</feature>
<gene>
    <name evidence="9" type="ORF">SAMN02745941_00856</name>
</gene>
<reference evidence="9 10" key="1">
    <citation type="submission" date="2016-11" db="EMBL/GenBank/DDBJ databases">
        <authorList>
            <person name="Jaros S."/>
            <person name="Januszkiewicz K."/>
            <person name="Wedrychowicz H."/>
        </authorList>
    </citation>
    <scope>NUCLEOTIDE SEQUENCE [LARGE SCALE GENOMIC DNA]</scope>
    <source>
        <strain evidence="9 10">DSM 6191</strain>
    </source>
</reference>
<feature type="domain" description="4Fe-4S ferredoxin-type" evidence="8">
    <location>
        <begin position="44"/>
        <end position="73"/>
    </location>
</feature>
<comment type="function">
    <text evidence="2">Ferredoxins are iron-sulfur proteins that transfer electrons in a wide variety of metabolic reactions.</text>
</comment>
<dbReference type="PROSITE" id="PS51379">
    <property type="entry name" value="4FE4S_FER_2"/>
    <property type="match status" value="2"/>
</dbReference>
<evidence type="ECO:0000256" key="1">
    <source>
        <dbReference type="ARBA" id="ARBA00001966"/>
    </source>
</evidence>
<accession>A0A1M5VZA7</accession>
<dbReference type="PROSITE" id="PS00198">
    <property type="entry name" value="4FE4S_FER_1"/>
    <property type="match status" value="2"/>
</dbReference>